<feature type="chain" id="PRO_5047221220" evidence="8">
    <location>
        <begin position="27"/>
        <end position="344"/>
    </location>
</feature>
<dbReference type="RefSeq" id="WP_340366099.1">
    <property type="nucleotide sequence ID" value="NZ_JBBKZV010000019.1"/>
</dbReference>
<comment type="caution">
    <text evidence="10">The sequence shown here is derived from an EMBL/GenBank/DDBJ whole genome shotgun (WGS) entry which is preliminary data.</text>
</comment>
<keyword evidence="11" id="KW-1185">Reference proteome</keyword>
<evidence type="ECO:0000256" key="5">
    <source>
        <dbReference type="ARBA" id="ARBA00022984"/>
    </source>
</evidence>
<feature type="active site" description="Proton donor/acceptor" evidence="7">
    <location>
        <position position="303"/>
    </location>
</feature>
<dbReference type="Gene3D" id="2.40.440.10">
    <property type="entry name" value="L,D-transpeptidase catalytic domain-like"/>
    <property type="match status" value="1"/>
</dbReference>
<dbReference type="PANTHER" id="PTHR30582:SF30">
    <property type="entry name" value="BLR4375 PROTEIN"/>
    <property type="match status" value="1"/>
</dbReference>
<sequence>MTSARRTFLMTATALAAAATPWLALATRRPPAAAKSAEAPGGVGSIDKLNAAHDTPTLAQGSRGAAVMRAQILLDRAWFSPGEIDGGFGTNMRRVVAAYQKSNGIPASGKIDAATWAALRADAAPLFATYTVTANDAAGPFTPTPKDMAERARLKSLDYENLREALSERHHMSPRALANLNPGARFQAGDEIIVANVGGAADDSVVKAARSIEIDKGEHMLFVLDRDGKPLAGFPISIGGPLDPLPLGRMKITNEVKNPTFTYDPSILKNAPADATKVEVAAGPNNPVGNVWMGLSKPHWGIHGTPAPDRVGHEETNGCVHMTNWDAARVSLLAKPGFAVEVKA</sequence>
<keyword evidence="5 7" id="KW-0573">Peptidoglycan synthesis</keyword>
<evidence type="ECO:0000313" key="11">
    <source>
        <dbReference type="Proteomes" id="UP001363010"/>
    </source>
</evidence>
<dbReference type="InterPro" id="IPR005490">
    <property type="entry name" value="LD_TPept_cat_dom"/>
</dbReference>
<dbReference type="CDD" id="cd16913">
    <property type="entry name" value="YkuD_like"/>
    <property type="match status" value="1"/>
</dbReference>
<dbReference type="Gene3D" id="1.10.101.10">
    <property type="entry name" value="PGBD-like superfamily/PGBD"/>
    <property type="match status" value="1"/>
</dbReference>
<dbReference type="InterPro" id="IPR036366">
    <property type="entry name" value="PGBDSf"/>
</dbReference>
<organism evidence="10 11">
    <name type="scientific">Variovorax humicola</name>
    <dbReference type="NCBI Taxonomy" id="1769758"/>
    <lineage>
        <taxon>Bacteria</taxon>
        <taxon>Pseudomonadati</taxon>
        <taxon>Pseudomonadota</taxon>
        <taxon>Betaproteobacteria</taxon>
        <taxon>Burkholderiales</taxon>
        <taxon>Comamonadaceae</taxon>
        <taxon>Variovorax</taxon>
    </lineage>
</organism>
<dbReference type="PANTHER" id="PTHR30582">
    <property type="entry name" value="L,D-TRANSPEPTIDASE"/>
    <property type="match status" value="1"/>
</dbReference>
<dbReference type="Pfam" id="PF03734">
    <property type="entry name" value="YkuD"/>
    <property type="match status" value="1"/>
</dbReference>
<evidence type="ECO:0000256" key="7">
    <source>
        <dbReference type="PROSITE-ProRule" id="PRU01373"/>
    </source>
</evidence>
<evidence type="ECO:0000259" key="9">
    <source>
        <dbReference type="PROSITE" id="PS52029"/>
    </source>
</evidence>
<feature type="active site" description="Nucleophile" evidence="7">
    <location>
        <position position="319"/>
    </location>
</feature>
<dbReference type="PROSITE" id="PS52029">
    <property type="entry name" value="LD_TPASE"/>
    <property type="match status" value="1"/>
</dbReference>
<evidence type="ECO:0000256" key="3">
    <source>
        <dbReference type="ARBA" id="ARBA00022679"/>
    </source>
</evidence>
<dbReference type="PROSITE" id="PS51318">
    <property type="entry name" value="TAT"/>
    <property type="match status" value="1"/>
</dbReference>
<dbReference type="SUPFAM" id="SSF141523">
    <property type="entry name" value="L,D-transpeptidase catalytic domain-like"/>
    <property type="match status" value="1"/>
</dbReference>
<reference evidence="10 11" key="1">
    <citation type="submission" date="2024-03" db="EMBL/GenBank/DDBJ databases">
        <title>Novel species of the genus Variovorax.</title>
        <authorList>
            <person name="Liu Q."/>
            <person name="Xin Y.-H."/>
        </authorList>
    </citation>
    <scope>NUCLEOTIDE SEQUENCE [LARGE SCALE GENOMIC DNA]</scope>
    <source>
        <strain evidence="10 11">KACC 18501</strain>
    </source>
</reference>
<dbReference type="InterPro" id="IPR002477">
    <property type="entry name" value="Peptidoglycan-bd-like"/>
</dbReference>
<name>A0ABU8W4U6_9BURK</name>
<dbReference type="InterPro" id="IPR006311">
    <property type="entry name" value="TAT_signal"/>
</dbReference>
<evidence type="ECO:0000256" key="2">
    <source>
        <dbReference type="ARBA" id="ARBA00005992"/>
    </source>
</evidence>
<keyword evidence="4 7" id="KW-0133">Cell shape</keyword>
<dbReference type="InterPro" id="IPR038063">
    <property type="entry name" value="Transpep_catalytic_dom"/>
</dbReference>
<dbReference type="Proteomes" id="UP001363010">
    <property type="component" value="Unassembled WGS sequence"/>
</dbReference>
<protein>
    <submittedName>
        <fullName evidence="10">L,D-transpeptidase family protein</fullName>
    </submittedName>
</protein>
<dbReference type="SUPFAM" id="SSF47090">
    <property type="entry name" value="PGBD-like"/>
    <property type="match status" value="1"/>
</dbReference>
<dbReference type="Pfam" id="PF01471">
    <property type="entry name" value="PG_binding_1"/>
    <property type="match status" value="1"/>
</dbReference>
<dbReference type="EMBL" id="JBBKZV010000019">
    <property type="protein sequence ID" value="MEJ8825070.1"/>
    <property type="molecule type" value="Genomic_DNA"/>
</dbReference>
<comment type="pathway">
    <text evidence="1 7">Cell wall biogenesis; peptidoglycan biosynthesis.</text>
</comment>
<evidence type="ECO:0000256" key="8">
    <source>
        <dbReference type="SAM" id="SignalP"/>
    </source>
</evidence>
<evidence type="ECO:0000256" key="4">
    <source>
        <dbReference type="ARBA" id="ARBA00022960"/>
    </source>
</evidence>
<comment type="similarity">
    <text evidence="2">Belongs to the YkuD family.</text>
</comment>
<gene>
    <name evidence="10" type="ORF">WKW80_24085</name>
</gene>
<keyword evidence="6 7" id="KW-0961">Cell wall biogenesis/degradation</keyword>
<feature type="signal peptide" evidence="8">
    <location>
        <begin position="1"/>
        <end position="26"/>
    </location>
</feature>
<feature type="domain" description="L,D-TPase catalytic" evidence="9">
    <location>
        <begin position="210"/>
        <end position="343"/>
    </location>
</feature>
<proteinExistence type="inferred from homology"/>
<keyword evidence="3" id="KW-0808">Transferase</keyword>
<dbReference type="InterPro" id="IPR050979">
    <property type="entry name" value="LD-transpeptidase"/>
</dbReference>
<keyword evidence="8" id="KW-0732">Signal</keyword>
<accession>A0ABU8W4U6</accession>
<evidence type="ECO:0000256" key="6">
    <source>
        <dbReference type="ARBA" id="ARBA00023316"/>
    </source>
</evidence>
<evidence type="ECO:0000256" key="1">
    <source>
        <dbReference type="ARBA" id="ARBA00004752"/>
    </source>
</evidence>
<dbReference type="InterPro" id="IPR036365">
    <property type="entry name" value="PGBD-like_sf"/>
</dbReference>
<evidence type="ECO:0000313" key="10">
    <source>
        <dbReference type="EMBL" id="MEJ8825070.1"/>
    </source>
</evidence>